<dbReference type="SUPFAM" id="SSF46785">
    <property type="entry name" value="Winged helix' DNA-binding domain"/>
    <property type="match status" value="1"/>
</dbReference>
<dbReference type="SMART" id="SM00100">
    <property type="entry name" value="cNMP"/>
    <property type="match status" value="1"/>
</dbReference>
<dbReference type="PROSITE" id="PS51063">
    <property type="entry name" value="HTH_CRP_2"/>
    <property type="match status" value="1"/>
</dbReference>
<reference evidence="7 8" key="1">
    <citation type="submission" date="2023-07" db="EMBL/GenBank/DDBJ databases">
        <title>Sequencing the genomes of 1000 actinobacteria strains.</title>
        <authorList>
            <person name="Klenk H.-P."/>
        </authorList>
    </citation>
    <scope>NUCLEOTIDE SEQUENCE [LARGE SCALE GENOMIC DNA]</scope>
    <source>
        <strain evidence="7 8">DSM 19426</strain>
    </source>
</reference>
<dbReference type="CDD" id="cd00038">
    <property type="entry name" value="CAP_ED"/>
    <property type="match status" value="1"/>
</dbReference>
<evidence type="ECO:0000259" key="5">
    <source>
        <dbReference type="PROSITE" id="PS51063"/>
    </source>
</evidence>
<accession>A0ABU2BQF8</accession>
<dbReference type="EMBL" id="JAVDYG010000001">
    <property type="protein sequence ID" value="MDR7360875.1"/>
    <property type="molecule type" value="Genomic_DNA"/>
</dbReference>
<dbReference type="PROSITE" id="PS51702">
    <property type="entry name" value="HTH_MU"/>
    <property type="match status" value="1"/>
</dbReference>
<keyword evidence="1" id="KW-0805">Transcription regulation</keyword>
<dbReference type="Gene3D" id="2.60.120.10">
    <property type="entry name" value="Jelly Rolls"/>
    <property type="match status" value="1"/>
</dbReference>
<dbReference type="InterPro" id="IPR003314">
    <property type="entry name" value="Mu-type_HTH"/>
</dbReference>
<evidence type="ECO:0000259" key="6">
    <source>
        <dbReference type="PROSITE" id="PS51702"/>
    </source>
</evidence>
<dbReference type="InterPro" id="IPR018490">
    <property type="entry name" value="cNMP-bd_dom_sf"/>
</dbReference>
<dbReference type="InterPro" id="IPR036388">
    <property type="entry name" value="WH-like_DNA-bd_sf"/>
</dbReference>
<dbReference type="InterPro" id="IPR050397">
    <property type="entry name" value="Env_Response_Regulators"/>
</dbReference>
<name>A0ABU2BQF8_9ACTN</name>
<dbReference type="Pfam" id="PF13545">
    <property type="entry name" value="HTH_Crp_2"/>
    <property type="match status" value="1"/>
</dbReference>
<dbReference type="InterPro" id="IPR014710">
    <property type="entry name" value="RmlC-like_jellyroll"/>
</dbReference>
<dbReference type="PANTHER" id="PTHR24567:SF74">
    <property type="entry name" value="HTH-TYPE TRANSCRIPTIONAL REGULATOR ARCR"/>
    <property type="match status" value="1"/>
</dbReference>
<feature type="domain" description="HTH Mu-type" evidence="6">
    <location>
        <begin position="1"/>
        <end position="25"/>
    </location>
</feature>
<keyword evidence="8" id="KW-1185">Reference proteome</keyword>
<evidence type="ECO:0000313" key="7">
    <source>
        <dbReference type="EMBL" id="MDR7360875.1"/>
    </source>
</evidence>
<evidence type="ECO:0000256" key="1">
    <source>
        <dbReference type="ARBA" id="ARBA00023015"/>
    </source>
</evidence>
<dbReference type="InterPro" id="IPR036390">
    <property type="entry name" value="WH_DNA-bd_sf"/>
</dbReference>
<gene>
    <name evidence="7" type="ORF">J2S63_000428</name>
</gene>
<dbReference type="PROSITE" id="PS50042">
    <property type="entry name" value="CNMP_BINDING_3"/>
    <property type="match status" value="1"/>
</dbReference>
<sequence length="218" mass="24012">MEWPLLASLPDEAREAVLRAARRRRFARGEVVFHEGDPADSLHLVLTGHVAVQVATPGGDRATLNVLGPGAHVGELALLPDRHERSATVTALDQAETLVLSASSFDQLRLAHPEVNEMLVLLLAERVRELSARLLEAMYDGLDRRLHRCLYRLGRVYVDGPGPVTIPMTQDQLSDLVGGTRPSVNQVLQRLVDEGVVELGRGRVVLHDIRTLRRKAAL</sequence>
<dbReference type="SUPFAM" id="SSF51206">
    <property type="entry name" value="cAMP-binding domain-like"/>
    <property type="match status" value="1"/>
</dbReference>
<evidence type="ECO:0000259" key="4">
    <source>
        <dbReference type="PROSITE" id="PS50042"/>
    </source>
</evidence>
<evidence type="ECO:0000256" key="3">
    <source>
        <dbReference type="ARBA" id="ARBA00023163"/>
    </source>
</evidence>
<feature type="domain" description="Cyclic nucleotide-binding" evidence="4">
    <location>
        <begin position="5"/>
        <end position="126"/>
    </location>
</feature>
<dbReference type="InterPro" id="IPR012318">
    <property type="entry name" value="HTH_CRP"/>
</dbReference>
<dbReference type="PANTHER" id="PTHR24567">
    <property type="entry name" value="CRP FAMILY TRANSCRIPTIONAL REGULATORY PROTEIN"/>
    <property type="match status" value="1"/>
</dbReference>
<dbReference type="PROSITE" id="PS00889">
    <property type="entry name" value="CNMP_BINDING_2"/>
    <property type="match status" value="1"/>
</dbReference>
<dbReference type="Gene3D" id="1.10.10.10">
    <property type="entry name" value="Winged helix-like DNA-binding domain superfamily/Winged helix DNA-binding domain"/>
    <property type="match status" value="1"/>
</dbReference>
<dbReference type="InterPro" id="IPR018488">
    <property type="entry name" value="cNMP-bd_CS"/>
</dbReference>
<evidence type="ECO:0000313" key="8">
    <source>
        <dbReference type="Proteomes" id="UP001183648"/>
    </source>
</evidence>
<keyword evidence="2" id="KW-0238">DNA-binding</keyword>
<dbReference type="RefSeq" id="WP_310298012.1">
    <property type="nucleotide sequence ID" value="NZ_BAAAPS010000002.1"/>
</dbReference>
<organism evidence="7 8">
    <name type="scientific">Nocardioides marmoribigeumensis</name>
    <dbReference type="NCBI Taxonomy" id="433649"/>
    <lineage>
        <taxon>Bacteria</taxon>
        <taxon>Bacillati</taxon>
        <taxon>Actinomycetota</taxon>
        <taxon>Actinomycetes</taxon>
        <taxon>Propionibacteriales</taxon>
        <taxon>Nocardioidaceae</taxon>
        <taxon>Nocardioides</taxon>
    </lineage>
</organism>
<dbReference type="Proteomes" id="UP001183648">
    <property type="component" value="Unassembled WGS sequence"/>
</dbReference>
<evidence type="ECO:0000256" key="2">
    <source>
        <dbReference type="ARBA" id="ARBA00023125"/>
    </source>
</evidence>
<dbReference type="InterPro" id="IPR000595">
    <property type="entry name" value="cNMP-bd_dom"/>
</dbReference>
<dbReference type="Pfam" id="PF00027">
    <property type="entry name" value="cNMP_binding"/>
    <property type="match status" value="1"/>
</dbReference>
<protein>
    <submittedName>
        <fullName evidence="7">CRP-like cAMP-binding protein</fullName>
    </submittedName>
</protein>
<proteinExistence type="predicted"/>
<comment type="caution">
    <text evidence="7">The sequence shown here is derived from an EMBL/GenBank/DDBJ whole genome shotgun (WGS) entry which is preliminary data.</text>
</comment>
<dbReference type="SMART" id="SM00419">
    <property type="entry name" value="HTH_CRP"/>
    <property type="match status" value="1"/>
</dbReference>
<feature type="domain" description="HTH crp-type" evidence="5">
    <location>
        <begin position="140"/>
        <end position="210"/>
    </location>
</feature>
<keyword evidence="3" id="KW-0804">Transcription</keyword>